<evidence type="ECO:0000256" key="8">
    <source>
        <dbReference type="SAM" id="Phobius"/>
    </source>
</evidence>
<keyword evidence="3 8" id="KW-0812">Transmembrane</keyword>
<dbReference type="Pfam" id="PF00654">
    <property type="entry name" value="Voltage_CLC"/>
    <property type="match status" value="1"/>
</dbReference>
<dbReference type="CDD" id="cd01031">
    <property type="entry name" value="EriC"/>
    <property type="match status" value="1"/>
</dbReference>
<evidence type="ECO:0000313" key="9">
    <source>
        <dbReference type="EMBL" id="CEG61209.1"/>
    </source>
</evidence>
<reference evidence="11" key="2">
    <citation type="submission" date="2014-09" db="EMBL/GenBank/DDBJ databases">
        <authorList>
            <person name="Gomez-Valero L."/>
        </authorList>
    </citation>
    <scope>NUCLEOTIDE SEQUENCE [LARGE SCALE GENOMIC DNA]</scope>
    <source>
        <strain evidence="11">ATCC33218</strain>
    </source>
</reference>
<feature type="transmembrane region" description="Helical" evidence="8">
    <location>
        <begin position="100"/>
        <end position="118"/>
    </location>
</feature>
<dbReference type="NCBIfam" id="NF003640">
    <property type="entry name" value="PRK05277.1"/>
    <property type="match status" value="1"/>
</dbReference>
<feature type="transmembrane region" description="Helical" evidence="8">
    <location>
        <begin position="323"/>
        <end position="344"/>
    </location>
</feature>
<dbReference type="GO" id="GO:0005886">
    <property type="term" value="C:plasma membrane"/>
    <property type="evidence" value="ECO:0007669"/>
    <property type="project" value="TreeGrafter"/>
</dbReference>
<reference evidence="9" key="1">
    <citation type="submission" date="2014-09" db="EMBL/GenBank/DDBJ databases">
        <authorList>
            <person name="GOMEZ-VALERO Laura"/>
        </authorList>
    </citation>
    <scope>NUCLEOTIDE SEQUENCE</scope>
    <source>
        <strain evidence="9">ATCC33218</strain>
    </source>
</reference>
<dbReference type="HOGENOM" id="CLU_015263_7_0_6"/>
<dbReference type="InterPro" id="IPR014743">
    <property type="entry name" value="Cl-channel_core"/>
</dbReference>
<evidence type="ECO:0000256" key="5">
    <source>
        <dbReference type="ARBA" id="ARBA00023065"/>
    </source>
</evidence>
<accession>A0A098GFE3</accession>
<dbReference type="InterPro" id="IPR001807">
    <property type="entry name" value="ClC"/>
</dbReference>
<feature type="transmembrane region" description="Helical" evidence="8">
    <location>
        <begin position="7"/>
        <end position="30"/>
    </location>
</feature>
<feature type="transmembrane region" description="Helical" evidence="8">
    <location>
        <begin position="288"/>
        <end position="311"/>
    </location>
</feature>
<name>A0A098GFE3_LEGMI</name>
<dbReference type="EMBL" id="LN614830">
    <property type="protein sequence ID" value="CEG61209.1"/>
    <property type="molecule type" value="Genomic_DNA"/>
</dbReference>
<feature type="transmembrane region" description="Helical" evidence="8">
    <location>
        <begin position="185"/>
        <end position="205"/>
    </location>
</feature>
<evidence type="ECO:0000256" key="3">
    <source>
        <dbReference type="ARBA" id="ARBA00022692"/>
    </source>
</evidence>
<dbReference type="PANTHER" id="PTHR45711">
    <property type="entry name" value="CHLORIDE CHANNEL PROTEIN"/>
    <property type="match status" value="1"/>
</dbReference>
<dbReference type="RefSeq" id="WP_045099495.1">
    <property type="nucleotide sequence ID" value="NZ_CP020614.1"/>
</dbReference>
<feature type="transmembrane region" description="Helical" evidence="8">
    <location>
        <begin position="225"/>
        <end position="245"/>
    </location>
</feature>
<dbReference type="STRING" id="451.B6N58_06410"/>
<evidence type="ECO:0000313" key="10">
    <source>
        <dbReference type="EMBL" id="SCY32942.1"/>
    </source>
</evidence>
<protein>
    <submittedName>
        <fullName evidence="10">Chloride channel protein, CIC family</fullName>
    </submittedName>
    <submittedName>
        <fullName evidence="9">H(+)/Cl(-) exchange transporter ClcA</fullName>
    </submittedName>
</protein>
<evidence type="ECO:0000256" key="7">
    <source>
        <dbReference type="ARBA" id="ARBA00023214"/>
    </source>
</evidence>
<evidence type="ECO:0000256" key="4">
    <source>
        <dbReference type="ARBA" id="ARBA00022989"/>
    </source>
</evidence>
<evidence type="ECO:0000313" key="11">
    <source>
        <dbReference type="Proteomes" id="UP000032414"/>
    </source>
</evidence>
<dbReference type="SUPFAM" id="SSF81340">
    <property type="entry name" value="Clc chloride channel"/>
    <property type="match status" value="1"/>
</dbReference>
<feature type="transmembrane region" description="Helical" evidence="8">
    <location>
        <begin position="388"/>
        <end position="408"/>
    </location>
</feature>
<comment type="subcellular location">
    <subcellularLocation>
        <location evidence="1">Membrane</location>
        <topology evidence="1">Multi-pass membrane protein</topology>
    </subcellularLocation>
</comment>
<dbReference type="Gene3D" id="1.10.3080.10">
    <property type="entry name" value="Clc chloride channel"/>
    <property type="match status" value="1"/>
</dbReference>
<gene>
    <name evidence="9" type="primary">clcA</name>
    <name evidence="9" type="ORF">LMI_1920</name>
    <name evidence="10" type="ORF">SAMN02982997_01422</name>
</gene>
<keyword evidence="6 8" id="KW-0472">Membrane</keyword>
<sequence>MRHKLLLVYSVAILLGITTGIVGSFFQIGIRWLDYLIEQLLVSISTKGGEAAIFCALISMILTFIAWLMVRSISPEASGSGVQEIEGALLHERPIFWRRLLPVKFIAGVMAISAKLVLGREGPTIQMGGNLGDMFGEMLHFSQDRRDTLIMAGAAAGLATAFNAPLAGVLFVLEELRNEFNFTFTNFKTVAISCVMATITLHFIIGPQAAISMSVFALPSLKSLWLFFILGIMVGFLGILFNQMLMLSLRIIDTLTLFMRVAYVLAIGAGVGFLAYYQPDLVGGGYRIIHQALTFTPSASLLVVILVIRFFTTMLCYSTGVPGGIFAPMLALGALFGTASSYLLQNLMEDITIHPGMFAVAGMGALFAAAVRAPITGIVLVVEMTQNYSLILPLMVSCLTSTTIMQLARNEPIYTQLLRRTLKRERELAR</sequence>
<evidence type="ECO:0000256" key="2">
    <source>
        <dbReference type="ARBA" id="ARBA00022448"/>
    </source>
</evidence>
<dbReference type="KEGG" id="tmc:LMI_1920"/>
<keyword evidence="7" id="KW-0868">Chloride</keyword>
<dbReference type="EMBL" id="FMVN01000006">
    <property type="protein sequence ID" value="SCY32942.1"/>
    <property type="molecule type" value="Genomic_DNA"/>
</dbReference>
<dbReference type="Proteomes" id="UP000182998">
    <property type="component" value="Unassembled WGS sequence"/>
</dbReference>
<dbReference type="PANTHER" id="PTHR45711:SF6">
    <property type="entry name" value="CHLORIDE CHANNEL PROTEIN"/>
    <property type="match status" value="1"/>
</dbReference>
<evidence type="ECO:0000256" key="6">
    <source>
        <dbReference type="ARBA" id="ARBA00023136"/>
    </source>
</evidence>
<proteinExistence type="predicted"/>
<dbReference type="OrthoDB" id="9767361at2"/>
<dbReference type="GO" id="GO:0005247">
    <property type="term" value="F:voltage-gated chloride channel activity"/>
    <property type="evidence" value="ECO:0007669"/>
    <property type="project" value="TreeGrafter"/>
</dbReference>
<dbReference type="PATRIC" id="fig|451.8.peg.1383"/>
<keyword evidence="2" id="KW-0813">Transport</keyword>
<dbReference type="AlphaFoldDB" id="A0A098GFE3"/>
<evidence type="ECO:0000313" key="12">
    <source>
        <dbReference type="Proteomes" id="UP000182998"/>
    </source>
</evidence>
<dbReference type="PRINTS" id="PR00762">
    <property type="entry name" value="CLCHANNEL"/>
</dbReference>
<dbReference type="Proteomes" id="UP000032414">
    <property type="component" value="Chromosome I"/>
</dbReference>
<feature type="transmembrane region" description="Helical" evidence="8">
    <location>
        <begin position="149"/>
        <end position="173"/>
    </location>
</feature>
<evidence type="ECO:0000256" key="1">
    <source>
        <dbReference type="ARBA" id="ARBA00004141"/>
    </source>
</evidence>
<keyword evidence="4 8" id="KW-1133">Transmembrane helix</keyword>
<organism evidence="9 11">
    <name type="scientific">Legionella micdadei</name>
    <name type="common">Tatlockia micdadei</name>
    <dbReference type="NCBI Taxonomy" id="451"/>
    <lineage>
        <taxon>Bacteria</taxon>
        <taxon>Pseudomonadati</taxon>
        <taxon>Pseudomonadota</taxon>
        <taxon>Gammaproteobacteria</taxon>
        <taxon>Legionellales</taxon>
        <taxon>Legionellaceae</taxon>
        <taxon>Legionella</taxon>
    </lineage>
</organism>
<keyword evidence="5" id="KW-0406">Ion transport</keyword>
<reference evidence="10 12" key="3">
    <citation type="submission" date="2016-10" db="EMBL/GenBank/DDBJ databases">
        <authorList>
            <person name="Varghese N."/>
            <person name="Submissions S."/>
        </authorList>
    </citation>
    <scope>NUCLEOTIDE SEQUENCE [LARGE SCALE GENOMIC DNA]</scope>
    <source>
        <strain evidence="10 12">ATCC 33218</strain>
    </source>
</reference>
<feature type="transmembrane region" description="Helical" evidence="8">
    <location>
        <begin position="50"/>
        <end position="70"/>
    </location>
</feature>
<feature type="transmembrane region" description="Helical" evidence="8">
    <location>
        <begin position="257"/>
        <end position="276"/>
    </location>
</feature>
<feature type="transmembrane region" description="Helical" evidence="8">
    <location>
        <begin position="356"/>
        <end position="381"/>
    </location>
</feature>
<keyword evidence="12" id="KW-1185">Reference proteome</keyword>